<dbReference type="InterPro" id="IPR000310">
    <property type="entry name" value="Orn/Lys/Arg_deCO2ase_major_dom"/>
</dbReference>
<dbReference type="InterPro" id="IPR052357">
    <property type="entry name" value="Orn_Lys_Arg_decarboxylase-I"/>
</dbReference>
<dbReference type="PROSITE" id="PS00703">
    <property type="entry name" value="OKR_DC_1"/>
    <property type="match status" value="1"/>
</dbReference>
<name>A0A1Z3HKR1_9CYAN</name>
<dbReference type="OrthoDB" id="9815233at2"/>
<evidence type="ECO:0000256" key="5">
    <source>
        <dbReference type="ARBA" id="ARBA00023239"/>
    </source>
</evidence>
<dbReference type="RefSeq" id="WP_088429549.1">
    <property type="nucleotide sequence ID" value="NZ_CP021983.2"/>
</dbReference>
<gene>
    <name evidence="7" type="primary">speA_2</name>
    <name evidence="7" type="ORF">XM38_018310</name>
</gene>
<dbReference type="AlphaFoldDB" id="A0A1Z3HKR1"/>
<feature type="domain" description="Orn/Lys/Arg decarboxylases family 1 pyridoxal-P attachment site" evidence="6">
    <location>
        <begin position="225"/>
        <end position="239"/>
    </location>
</feature>
<evidence type="ECO:0000313" key="8">
    <source>
        <dbReference type="Proteomes" id="UP000191901"/>
    </source>
</evidence>
<dbReference type="GO" id="GO:0008792">
    <property type="term" value="F:arginine decarboxylase activity"/>
    <property type="evidence" value="ECO:0007669"/>
    <property type="project" value="UniProtKB-EC"/>
</dbReference>
<keyword evidence="5 7" id="KW-0456">Lyase</keyword>
<keyword evidence="4" id="KW-0663">Pyridoxal phosphate</keyword>
<reference evidence="7 8" key="1">
    <citation type="journal article" date="2016" name="Biochim. Biophys. Acta">
        <title>Characterization of red-shifted phycobilisomes isolated from the chlorophyll f-containing cyanobacterium Halomicronema hongdechloris.</title>
        <authorList>
            <person name="Li Y."/>
            <person name="Lin Y."/>
            <person name="Garvey C.J."/>
            <person name="Birch D."/>
            <person name="Corkery R.W."/>
            <person name="Loughlin P.C."/>
            <person name="Scheer H."/>
            <person name="Willows R.D."/>
            <person name="Chen M."/>
        </authorList>
    </citation>
    <scope>NUCLEOTIDE SEQUENCE [LARGE SCALE GENOMIC DNA]</scope>
    <source>
        <strain evidence="7 8">C2206</strain>
    </source>
</reference>
<organism evidence="7 8">
    <name type="scientific">Halomicronema hongdechloris C2206</name>
    <dbReference type="NCBI Taxonomy" id="1641165"/>
    <lineage>
        <taxon>Bacteria</taxon>
        <taxon>Bacillati</taxon>
        <taxon>Cyanobacteriota</taxon>
        <taxon>Cyanophyceae</taxon>
        <taxon>Nodosilineales</taxon>
        <taxon>Nodosilineaceae</taxon>
        <taxon>Halomicronema</taxon>
    </lineage>
</organism>
<dbReference type="InterPro" id="IPR015421">
    <property type="entry name" value="PyrdxlP-dep_Trfase_major"/>
</dbReference>
<comment type="cofactor">
    <cofactor evidence="1">
        <name>pyridoxal 5'-phosphate</name>
        <dbReference type="ChEBI" id="CHEBI:597326"/>
    </cofactor>
</comment>
<protein>
    <submittedName>
        <fullName evidence="7">Arginine decarboxylase</fullName>
        <ecNumber evidence="7">4.1.1.19</ecNumber>
    </submittedName>
</protein>
<dbReference type="PANTHER" id="PTHR43277:SF4">
    <property type="entry name" value="ARGININE DECARBOXYLASE"/>
    <property type="match status" value="1"/>
</dbReference>
<dbReference type="InterPro" id="IPR015424">
    <property type="entry name" value="PyrdxlP-dep_Trfase"/>
</dbReference>
<evidence type="ECO:0000256" key="4">
    <source>
        <dbReference type="ARBA" id="ARBA00022898"/>
    </source>
</evidence>
<evidence type="ECO:0000256" key="3">
    <source>
        <dbReference type="ARBA" id="ARBA00022793"/>
    </source>
</evidence>
<comment type="similarity">
    <text evidence="2">Belongs to the Orn/Lys/Arg decarboxylase class-I family.</text>
</comment>
<dbReference type="EC" id="4.1.1.19" evidence="7"/>
<evidence type="ECO:0000259" key="6">
    <source>
        <dbReference type="PROSITE" id="PS00703"/>
    </source>
</evidence>
<dbReference type="Pfam" id="PF03711">
    <property type="entry name" value="OKR_DC_1_C"/>
    <property type="match status" value="1"/>
</dbReference>
<accession>A0A1Z3HKR1</accession>
<dbReference type="CDD" id="cd00615">
    <property type="entry name" value="Orn_deC_like"/>
    <property type="match status" value="1"/>
</dbReference>
<evidence type="ECO:0000256" key="2">
    <source>
        <dbReference type="ARBA" id="ARBA00010671"/>
    </source>
</evidence>
<keyword evidence="3" id="KW-0210">Decarboxylase</keyword>
<evidence type="ECO:0000313" key="7">
    <source>
        <dbReference type="EMBL" id="ASC70883.1"/>
    </source>
</evidence>
<dbReference type="PANTHER" id="PTHR43277">
    <property type="entry name" value="ARGININE DECARBOXYLASE"/>
    <property type="match status" value="1"/>
</dbReference>
<dbReference type="Pfam" id="PF01276">
    <property type="entry name" value="OKR_DC_1"/>
    <property type="match status" value="1"/>
</dbReference>
<dbReference type="Gene3D" id="3.40.640.10">
    <property type="entry name" value="Type I PLP-dependent aspartate aminotransferase-like (Major domain)"/>
    <property type="match status" value="1"/>
</dbReference>
<dbReference type="SUPFAM" id="SSF55904">
    <property type="entry name" value="Ornithine decarboxylase C-terminal domain"/>
    <property type="match status" value="1"/>
</dbReference>
<dbReference type="Gene3D" id="3.90.100.10">
    <property type="entry name" value="Orn/Lys/Arg decarboxylase, C-terminal domain"/>
    <property type="match status" value="1"/>
</dbReference>
<dbReference type="KEGG" id="hhg:XM38_018310"/>
<proteinExistence type="inferred from homology"/>
<evidence type="ECO:0000256" key="1">
    <source>
        <dbReference type="ARBA" id="ARBA00001933"/>
    </source>
</evidence>
<dbReference type="InterPro" id="IPR008286">
    <property type="entry name" value="Prn/Lys/Arg_de-COase_C"/>
</dbReference>
<sequence>MARGLQQTDTPLLTALAEQAGRAHARFYAPGHKGGQGIPTALKTLLGPAVFRADLPELPELDNLFAPEGVIAAAQTLAAEAFGAERSWFLANGSTGGIEAAVLAACGPGDLILVPRNAHRSVISALILSGARPVWVQPDYDADWDLVHGVLPQTIQRGLQQFPETRAVLLTSPTYHGVCSPVAAIAEVVHGRGLPLLVDEAHGAHFAFHPALPPSALAAGADVVVQSTHKVLSAMTQASMLHGQGNRIDWRRLQQALALTQSTSPNYVLLASLDAARQQMALQGQQYLQQTLALAERVRGQIAALPGLRPLQTTDLPRIGAWTLDTTRLTVEVAGLGLSGFEADMYLHRELGVTAELPTLRHLTFILSLGNTEAEGTRLVQAFGTLAASSGAAAPMPTGTLTMSEPVSVPPYSPRQAFFAPNQACPIEAAQGHLSAECVCPYPPGIPTLLPGEMISRDAIATLQVIHRSGGIITGCSDPSLTTLRVIHP</sequence>
<keyword evidence="8" id="KW-1185">Reference proteome</keyword>
<dbReference type="SUPFAM" id="SSF53383">
    <property type="entry name" value="PLP-dependent transferases"/>
    <property type="match status" value="1"/>
</dbReference>
<dbReference type="Proteomes" id="UP000191901">
    <property type="component" value="Chromosome"/>
</dbReference>
<dbReference type="EMBL" id="CP021983">
    <property type="protein sequence ID" value="ASC70883.1"/>
    <property type="molecule type" value="Genomic_DNA"/>
</dbReference>
<dbReference type="InterPro" id="IPR036633">
    <property type="entry name" value="Prn/Lys/Arg_de-COase_C_sf"/>
</dbReference>